<keyword evidence="10" id="KW-1185">Reference proteome</keyword>
<dbReference type="InterPro" id="IPR010810">
    <property type="entry name" value="Flagellin_hook_IN_motif"/>
</dbReference>
<dbReference type="Proteomes" id="UP000191820">
    <property type="component" value="Chromosome"/>
</dbReference>
<evidence type="ECO:0000259" key="7">
    <source>
        <dbReference type="Pfam" id="PF02465"/>
    </source>
</evidence>
<dbReference type="PANTHER" id="PTHR30288:SF0">
    <property type="entry name" value="FLAGELLAR HOOK-ASSOCIATED PROTEIN 2"/>
    <property type="match status" value="1"/>
</dbReference>
<evidence type="ECO:0000313" key="9">
    <source>
        <dbReference type="EMBL" id="ARD20622.1"/>
    </source>
</evidence>
<organism evidence="9 10">
    <name type="scientific">Shewanella japonica</name>
    <dbReference type="NCBI Taxonomy" id="93973"/>
    <lineage>
        <taxon>Bacteria</taxon>
        <taxon>Pseudomonadati</taxon>
        <taxon>Pseudomonadota</taxon>
        <taxon>Gammaproteobacteria</taxon>
        <taxon>Alteromonadales</taxon>
        <taxon>Shewanellaceae</taxon>
        <taxon>Shewanella</taxon>
    </lineage>
</organism>
<name>A0ABM6JIE3_9GAMM</name>
<feature type="region of interest" description="Disordered" evidence="6">
    <location>
        <begin position="276"/>
        <end position="308"/>
    </location>
</feature>
<feature type="compositionally biased region" description="Acidic residues" evidence="6">
    <location>
        <begin position="290"/>
        <end position="302"/>
    </location>
</feature>
<sequence length="452" mass="49279">MISGMSAASFAEQLVAAERMSKDALFKNNLDNSKAQIDAYKILERTLNKMTSNLENLNGDAFEGKTSEISDDSATITVDSDAPAGVYDLYVKQLAQAHQITKSFTSEDEILPTTGVVSIDVGGNSIDIDMAELNASGNATVSDLRDAINKHPDNPGVTASLVRTGGQVELMLTSDETGKDCTVTMEMNGTDWGTQERIKAQDAEFTLNGIDITSSSNYLDNVIDGVNIELKKAHNVGESATITIGNDTEGTEKAVNDFVDSFNELMTQLNQLTRSMGSSVLDDINGDKDKDDDDEDDDDDENSSVGEDQIGILKGDSSLRMLQNSVRNAIFDEAPNGMRLSDIGIEMGRDGKLSVDDEKLSQTISSDSEAIKEMFTADGGYIDRINSIIDPFTKNNGYIDLKQKNLDSQVEQIEDNMSRHDNHMSQRYQILLTQFTAMENTINKLNTASGLF</sequence>
<dbReference type="EMBL" id="CP020472">
    <property type="protein sequence ID" value="ARD20622.1"/>
    <property type="molecule type" value="Genomic_DNA"/>
</dbReference>
<comment type="subunit">
    <text evidence="2 5">Homopentamer.</text>
</comment>
<dbReference type="InterPro" id="IPR010809">
    <property type="entry name" value="FliD_C"/>
</dbReference>
<keyword evidence="9" id="KW-0969">Cilium</keyword>
<evidence type="ECO:0000256" key="1">
    <source>
        <dbReference type="ARBA" id="ARBA00009764"/>
    </source>
</evidence>
<evidence type="ECO:0000313" key="10">
    <source>
        <dbReference type="Proteomes" id="UP000191820"/>
    </source>
</evidence>
<evidence type="ECO:0000259" key="8">
    <source>
        <dbReference type="Pfam" id="PF07195"/>
    </source>
</evidence>
<dbReference type="Gene3D" id="3.30.70.2120">
    <property type="match status" value="1"/>
</dbReference>
<feature type="domain" description="Flagellar hook-associated protein 2 C-terminal" evidence="8">
    <location>
        <begin position="200"/>
        <end position="446"/>
    </location>
</feature>
<proteinExistence type="inferred from homology"/>
<evidence type="ECO:0000256" key="5">
    <source>
        <dbReference type="RuleBase" id="RU362066"/>
    </source>
</evidence>
<dbReference type="RefSeq" id="WP_080914651.1">
    <property type="nucleotide sequence ID" value="NZ_CP020472.1"/>
</dbReference>
<dbReference type="PANTHER" id="PTHR30288">
    <property type="entry name" value="FLAGELLAR CAP/ASSEMBLY PROTEIN FLID"/>
    <property type="match status" value="1"/>
</dbReference>
<dbReference type="Pfam" id="PF07196">
    <property type="entry name" value="Flagellin_IN"/>
    <property type="match status" value="1"/>
</dbReference>
<evidence type="ECO:0000256" key="4">
    <source>
        <dbReference type="ARBA" id="ARBA00023143"/>
    </source>
</evidence>
<comment type="function">
    <text evidence="5">Required for morphogenesis and for the elongation of the flagellar filament by facilitating polymerization of the flagellin monomers at the tip of growing filament. Forms a capping structure, which prevents flagellin subunits (transported through the central channel of the flagellum) from leaking out without polymerization at the distal end.</text>
</comment>
<dbReference type="InterPro" id="IPR040026">
    <property type="entry name" value="FliD"/>
</dbReference>
<dbReference type="Pfam" id="PF07195">
    <property type="entry name" value="FliD_C"/>
    <property type="match status" value="1"/>
</dbReference>
<evidence type="ECO:0000256" key="2">
    <source>
        <dbReference type="ARBA" id="ARBA00011255"/>
    </source>
</evidence>
<comment type="subcellular location">
    <subcellularLocation>
        <location evidence="5">Secreted</location>
    </subcellularLocation>
    <subcellularLocation>
        <location evidence="5">Bacterial flagellum</location>
    </subcellularLocation>
</comment>
<evidence type="ECO:0000256" key="3">
    <source>
        <dbReference type="ARBA" id="ARBA00023054"/>
    </source>
</evidence>
<accession>A0ABM6JIE3</accession>
<protein>
    <recommendedName>
        <fullName evidence="5">Flagellar hook-associated protein 2</fullName>
        <shortName evidence="5">HAP2</shortName>
    </recommendedName>
    <alternativeName>
        <fullName evidence="5">Flagellar cap protein</fullName>
    </alternativeName>
</protein>
<keyword evidence="9" id="KW-0966">Cell projection</keyword>
<dbReference type="InterPro" id="IPR003481">
    <property type="entry name" value="FliD_N"/>
</dbReference>
<reference evidence="9 10" key="1">
    <citation type="submission" date="2017-03" db="EMBL/GenBank/DDBJ databases">
        <title>Genome sequencing of Shewanella japonica KCTC 22435.</title>
        <authorList>
            <person name="Kim K.M."/>
        </authorList>
    </citation>
    <scope>NUCLEOTIDE SEQUENCE [LARGE SCALE GENOMIC DNA]</scope>
    <source>
        <strain evidence="9 10">KCTC 22435</strain>
    </source>
</reference>
<feature type="domain" description="Flagellar hook-associated protein 2 N-terminal" evidence="7">
    <location>
        <begin position="3"/>
        <end position="98"/>
    </location>
</feature>
<keyword evidence="9" id="KW-0282">Flagellum</keyword>
<keyword evidence="3" id="KW-0175">Coiled coil</keyword>
<comment type="similarity">
    <text evidence="1 5">Belongs to the FliD family.</text>
</comment>
<keyword evidence="4 5" id="KW-0975">Bacterial flagellum</keyword>
<keyword evidence="5" id="KW-0964">Secreted</keyword>
<gene>
    <name evidence="9" type="ORF">SJ2017_0274</name>
</gene>
<dbReference type="Pfam" id="PF02465">
    <property type="entry name" value="FliD_N"/>
    <property type="match status" value="1"/>
</dbReference>
<evidence type="ECO:0000256" key="6">
    <source>
        <dbReference type="SAM" id="MobiDB-lite"/>
    </source>
</evidence>